<name>A0ABX3Y7D9_9ACTN</name>
<dbReference type="Proteomes" id="UP000194266">
    <property type="component" value="Unassembled WGS sequence"/>
</dbReference>
<proteinExistence type="predicted"/>
<gene>
    <name evidence="1" type="ORF">OQI_38600</name>
</gene>
<keyword evidence="2" id="KW-1185">Reference proteome</keyword>
<accession>A0ABX3Y7D9</accession>
<reference evidence="1 2" key="1">
    <citation type="submission" date="2016-12" db="EMBL/GenBank/DDBJ databases">
        <title>Genome Mining:The Detection of Biosynthetic Gene Clusters to Aid in the Expression of Curamycin A produced by Streptomyces sp. strain CZA14.</title>
        <authorList>
            <person name="Durrell K.A."/>
            <person name="Kirby B.M."/>
            <person name="Khan W."/>
            <person name="Mthethwa T."/>
            <person name="Le Roes-Hill M."/>
        </authorList>
    </citation>
    <scope>NUCLEOTIDE SEQUENCE [LARGE SCALE GENOMIC DNA]</scope>
    <source>
        <strain evidence="1 2">CZA14</strain>
    </source>
</reference>
<evidence type="ECO:0000313" key="2">
    <source>
        <dbReference type="Proteomes" id="UP000194266"/>
    </source>
</evidence>
<protein>
    <submittedName>
        <fullName evidence="1">Uncharacterized protein</fullName>
    </submittedName>
</protein>
<evidence type="ECO:0000313" key="1">
    <source>
        <dbReference type="EMBL" id="OSZ55424.1"/>
    </source>
</evidence>
<organism evidence="1 2">
    <name type="scientific">Streptomyces pharetrae CZA14</name>
    <dbReference type="NCBI Taxonomy" id="1144883"/>
    <lineage>
        <taxon>Bacteria</taxon>
        <taxon>Bacillati</taxon>
        <taxon>Actinomycetota</taxon>
        <taxon>Actinomycetes</taxon>
        <taxon>Kitasatosporales</taxon>
        <taxon>Streptomycetaceae</taxon>
        <taxon>Streptomyces</taxon>
    </lineage>
</organism>
<dbReference type="RefSeq" id="WP_086173681.1">
    <property type="nucleotide sequence ID" value="NZ_MRYD01000528.1"/>
</dbReference>
<comment type="caution">
    <text evidence="1">The sequence shown here is derived from an EMBL/GenBank/DDBJ whole genome shotgun (WGS) entry which is preliminary data.</text>
</comment>
<dbReference type="EMBL" id="MRYD01000528">
    <property type="protein sequence ID" value="OSZ55424.1"/>
    <property type="molecule type" value="Genomic_DNA"/>
</dbReference>
<sequence length="62" mass="7049">MSTLSVFDDLLPDLERLLTLRVWHAMWLERIDRKIAAVERAGPSAAAVTEYWACPMSLELSC</sequence>